<dbReference type="EMBL" id="JADBGQ010000172">
    <property type="protein sequence ID" value="KAG5373621.1"/>
    <property type="molecule type" value="Genomic_DNA"/>
</dbReference>
<name>A0ABQ7KIE6_BRACM</name>
<sequence length="483" mass="55627">MSLVREELGIGEDTPMVLSYHLPPNMLLPYGSTSPPTNVLTPEEVELLLSVQEWTKEVELCVTFGAANVAKYQFLCREPFTIGDTTFLTERIIEEDHAAAIIDMVRDDEFDFTGPGLAEIFNEKNRILVYRFSLEIEKARSMFGRHNSRTNDGDQMDGDEGGEGNNKRQRNQNVTPPDFPKNNDFPTTRERFGRPSNPNNSYRQNECDEGHQFSLYDYRDMDVREKDWNEFVNLDFEGTSSEPFKNIGHETVITLSNDIRVHDHFTPLNQPCIVEFGESSTGSTPSSFKNLQFLIQNNVYTVNNEENEHGSFQRWRGRDPTRGAGSFNIFTLEAESLVIGKNYDNAINVDLTSEEDSSLIGESKGNKTNNLDDLYVGMIFKNREEFKQHMALYAIRNKFRFRNSRSSPGGMILRCFCMMCNWRVYAVIMKNTEMFEVRTLELQHSCTVDDRYEYQSQEPHTVIRGMMKARFIPIVATARAFYI</sequence>
<reference evidence="3 4" key="1">
    <citation type="submission" date="2021-03" db="EMBL/GenBank/DDBJ databases">
        <authorList>
            <person name="King G.J."/>
            <person name="Bancroft I."/>
            <person name="Baten A."/>
            <person name="Bloomfield J."/>
            <person name="Borpatragohain P."/>
            <person name="He Z."/>
            <person name="Irish N."/>
            <person name="Irwin J."/>
            <person name="Liu K."/>
            <person name="Mauleon R.P."/>
            <person name="Moore J."/>
            <person name="Morris R."/>
            <person name="Ostergaard L."/>
            <person name="Wang B."/>
            <person name="Wells R."/>
        </authorList>
    </citation>
    <scope>NUCLEOTIDE SEQUENCE [LARGE SCALE GENOMIC DNA]</scope>
    <source>
        <strain evidence="3">R-o-18</strain>
        <tissue evidence="3">Leaf</tissue>
    </source>
</reference>
<accession>A0ABQ7KIE6</accession>
<organism evidence="3 4">
    <name type="scientific">Brassica rapa subsp. trilocularis</name>
    <dbReference type="NCBI Taxonomy" id="1813537"/>
    <lineage>
        <taxon>Eukaryota</taxon>
        <taxon>Viridiplantae</taxon>
        <taxon>Streptophyta</taxon>
        <taxon>Embryophyta</taxon>
        <taxon>Tracheophyta</taxon>
        <taxon>Spermatophyta</taxon>
        <taxon>Magnoliopsida</taxon>
        <taxon>eudicotyledons</taxon>
        <taxon>Gunneridae</taxon>
        <taxon>Pentapetalae</taxon>
        <taxon>rosids</taxon>
        <taxon>malvids</taxon>
        <taxon>Brassicales</taxon>
        <taxon>Brassicaceae</taxon>
        <taxon>Brassiceae</taxon>
        <taxon>Brassica</taxon>
    </lineage>
</organism>
<protein>
    <recommendedName>
        <fullName evidence="2">Transposase MuDR plant domain-containing protein</fullName>
    </recommendedName>
</protein>
<evidence type="ECO:0000313" key="4">
    <source>
        <dbReference type="Proteomes" id="UP000823674"/>
    </source>
</evidence>
<evidence type="ECO:0000256" key="1">
    <source>
        <dbReference type="SAM" id="MobiDB-lite"/>
    </source>
</evidence>
<evidence type="ECO:0000313" key="3">
    <source>
        <dbReference type="EMBL" id="KAG5373621.1"/>
    </source>
</evidence>
<gene>
    <name evidence="3" type="primary">SC327g500010.1_BraROA</name>
    <name evidence="3" type="ORF">IGI04_043060</name>
</gene>
<dbReference type="InterPro" id="IPR004332">
    <property type="entry name" value="Transposase_MuDR"/>
</dbReference>
<feature type="domain" description="Transposase MuDR plant" evidence="2">
    <location>
        <begin position="374"/>
        <end position="437"/>
    </location>
</feature>
<dbReference type="Proteomes" id="UP000823674">
    <property type="component" value="Unassembled WGS sequence"/>
</dbReference>
<evidence type="ECO:0000259" key="2">
    <source>
        <dbReference type="Pfam" id="PF03108"/>
    </source>
</evidence>
<proteinExistence type="predicted"/>
<keyword evidence="4" id="KW-1185">Reference proteome</keyword>
<feature type="region of interest" description="Disordered" evidence="1">
    <location>
        <begin position="145"/>
        <end position="208"/>
    </location>
</feature>
<dbReference type="Pfam" id="PF03108">
    <property type="entry name" value="DBD_Tnp_Mut"/>
    <property type="match status" value="1"/>
</dbReference>
<comment type="caution">
    <text evidence="3">The sequence shown here is derived from an EMBL/GenBank/DDBJ whole genome shotgun (WGS) entry which is preliminary data.</text>
</comment>